<dbReference type="Gene3D" id="3.40.50.300">
    <property type="entry name" value="P-loop containing nucleotide triphosphate hydrolases"/>
    <property type="match status" value="1"/>
</dbReference>
<feature type="domain" description="ABC transporter" evidence="4">
    <location>
        <begin position="2"/>
        <end position="254"/>
    </location>
</feature>
<dbReference type="InterPro" id="IPR017871">
    <property type="entry name" value="ABC_transporter-like_CS"/>
</dbReference>
<dbReference type="PANTHER" id="PTHR43776">
    <property type="entry name" value="TRANSPORT ATP-BINDING PROTEIN"/>
    <property type="match status" value="1"/>
</dbReference>
<dbReference type="RefSeq" id="WP_142612627.1">
    <property type="nucleotide sequence ID" value="NZ_VIJZ01000003.1"/>
</dbReference>
<dbReference type="InterPro" id="IPR027417">
    <property type="entry name" value="P-loop_NTPase"/>
</dbReference>
<dbReference type="EMBL" id="VIJZ01000003">
    <property type="protein sequence ID" value="TQR99661.1"/>
    <property type="molecule type" value="Genomic_DNA"/>
</dbReference>
<dbReference type="Proteomes" id="UP000319219">
    <property type="component" value="Unassembled WGS sequence"/>
</dbReference>
<proteinExistence type="predicted"/>
<dbReference type="SUPFAM" id="SSF52540">
    <property type="entry name" value="P-loop containing nucleoside triphosphate hydrolases"/>
    <property type="match status" value="1"/>
</dbReference>
<evidence type="ECO:0000313" key="5">
    <source>
        <dbReference type="EMBL" id="TQR99661.1"/>
    </source>
</evidence>
<gene>
    <name evidence="5" type="ORF">FKV70_09160</name>
</gene>
<dbReference type="GO" id="GO:0005524">
    <property type="term" value="F:ATP binding"/>
    <property type="evidence" value="ECO:0007669"/>
    <property type="project" value="UniProtKB-KW"/>
</dbReference>
<name>A0ABY3B6K0_9BACL</name>
<comment type="caution">
    <text evidence="5">The sequence shown here is derived from an EMBL/GenBank/DDBJ whole genome shotgun (WGS) entry which is preliminary data.</text>
</comment>
<dbReference type="CDD" id="cd03257">
    <property type="entry name" value="ABC_NikE_OppD_transporters"/>
    <property type="match status" value="1"/>
</dbReference>
<evidence type="ECO:0000256" key="2">
    <source>
        <dbReference type="ARBA" id="ARBA00022741"/>
    </source>
</evidence>
<organism evidence="5 6">
    <name type="scientific">Paenibacillus ottowii</name>
    <dbReference type="NCBI Taxonomy" id="2315729"/>
    <lineage>
        <taxon>Bacteria</taxon>
        <taxon>Bacillati</taxon>
        <taxon>Bacillota</taxon>
        <taxon>Bacilli</taxon>
        <taxon>Bacillales</taxon>
        <taxon>Paenibacillaceae</taxon>
        <taxon>Paenibacillus</taxon>
    </lineage>
</organism>
<sequence length="267" mass="30548">MLELKNVTKAYPVRRRRKGWFHAGQGEQQAIKKVSLELRQGECLGLVGESGSGKSTLAQCILGLESLTSGEIWLDHQPIHNRRMRDIHLYRRIQLVAQDSASSLHPHMTIQDILMEPIRNYFPERKVRALDICLCLLESVGLEADSLGKYPTQLSGGQKQRVCIARALAVEPEIILFDESVANLDVTTQSSVLDMLKRMQLERQLSYLFITHDLQSTRTFCDRVAVMVQGEIVEIFKEWDEDCLQHEYTRMLFQTLVHPADRLPLHG</sequence>
<evidence type="ECO:0000256" key="1">
    <source>
        <dbReference type="ARBA" id="ARBA00022448"/>
    </source>
</evidence>
<protein>
    <submittedName>
        <fullName evidence="5">ABC transporter ATP-binding protein</fullName>
    </submittedName>
</protein>
<dbReference type="PROSITE" id="PS00211">
    <property type="entry name" value="ABC_TRANSPORTER_1"/>
    <property type="match status" value="1"/>
</dbReference>
<dbReference type="Pfam" id="PF00005">
    <property type="entry name" value="ABC_tran"/>
    <property type="match status" value="1"/>
</dbReference>
<keyword evidence="6" id="KW-1185">Reference proteome</keyword>
<keyword evidence="2" id="KW-0547">Nucleotide-binding</keyword>
<keyword evidence="3 5" id="KW-0067">ATP-binding</keyword>
<keyword evidence="1" id="KW-0813">Transport</keyword>
<evidence type="ECO:0000313" key="6">
    <source>
        <dbReference type="Proteomes" id="UP000319219"/>
    </source>
</evidence>
<dbReference type="InterPro" id="IPR050319">
    <property type="entry name" value="ABC_transp_ATP-bind"/>
</dbReference>
<reference evidence="5 6" key="1">
    <citation type="submission" date="2019-07" db="EMBL/GenBank/DDBJ databases">
        <title>Paenibacillus ottowii sp. nov. isolated from a fermentation system processing bovine manure.</title>
        <authorList>
            <person name="Velazquez L.F."/>
            <person name="Rajbanshi S."/>
            <person name="Guan S."/>
            <person name="Hinchee M."/>
            <person name="Welsh A."/>
        </authorList>
    </citation>
    <scope>NUCLEOTIDE SEQUENCE [LARGE SCALE GENOMIC DNA]</scope>
    <source>
        <strain evidence="5 6">MS2379</strain>
    </source>
</reference>
<dbReference type="InterPro" id="IPR003593">
    <property type="entry name" value="AAA+_ATPase"/>
</dbReference>
<evidence type="ECO:0000259" key="4">
    <source>
        <dbReference type="PROSITE" id="PS50893"/>
    </source>
</evidence>
<dbReference type="InterPro" id="IPR003439">
    <property type="entry name" value="ABC_transporter-like_ATP-bd"/>
</dbReference>
<dbReference type="SMART" id="SM00382">
    <property type="entry name" value="AAA"/>
    <property type="match status" value="1"/>
</dbReference>
<accession>A0ABY3B6K0</accession>
<evidence type="ECO:0000256" key="3">
    <source>
        <dbReference type="ARBA" id="ARBA00022840"/>
    </source>
</evidence>
<dbReference type="PROSITE" id="PS50893">
    <property type="entry name" value="ABC_TRANSPORTER_2"/>
    <property type="match status" value="1"/>
</dbReference>